<dbReference type="InterPro" id="IPR051085">
    <property type="entry name" value="MB_O-acyltransferase"/>
</dbReference>
<feature type="transmembrane region" description="Helical" evidence="7">
    <location>
        <begin position="422"/>
        <end position="442"/>
    </location>
</feature>
<evidence type="ECO:0000313" key="9">
    <source>
        <dbReference type="Proteomes" id="UP000270296"/>
    </source>
</evidence>
<feature type="compositionally biased region" description="Basic and acidic residues" evidence="6">
    <location>
        <begin position="491"/>
        <end position="502"/>
    </location>
</feature>
<accession>A0A183J6M8</accession>
<feature type="transmembrane region" description="Helical" evidence="7">
    <location>
        <begin position="336"/>
        <end position="353"/>
    </location>
</feature>
<feature type="transmembrane region" description="Helical" evidence="7">
    <location>
        <begin position="40"/>
        <end position="58"/>
    </location>
</feature>
<keyword evidence="9" id="KW-1185">Reference proteome</keyword>
<evidence type="ECO:0000313" key="8">
    <source>
        <dbReference type="EMBL" id="VDP40792.1"/>
    </source>
</evidence>
<dbReference type="InterPro" id="IPR004299">
    <property type="entry name" value="MBOAT_fam"/>
</dbReference>
<reference evidence="8 9" key="2">
    <citation type="submission" date="2018-11" db="EMBL/GenBank/DDBJ databases">
        <authorList>
            <consortium name="Pathogen Informatics"/>
        </authorList>
    </citation>
    <scope>NUCLEOTIDE SEQUENCE [LARGE SCALE GENOMIC DNA]</scope>
</reference>
<comment type="similarity">
    <text evidence="5">Belongs to the membrane-bound acyltransferase family. HHAT subfamily.</text>
</comment>
<feature type="transmembrane region" description="Helical" evidence="7">
    <location>
        <begin position="131"/>
        <end position="160"/>
    </location>
</feature>
<dbReference type="PANTHER" id="PTHR13285:SF22">
    <property type="entry name" value="PROTEIN-CYSTEINE N-PALMITOYLTRANSFERASE HHAT"/>
    <property type="match status" value="1"/>
</dbReference>
<feature type="transmembrane region" description="Helical" evidence="7">
    <location>
        <begin position="462"/>
        <end position="481"/>
    </location>
</feature>
<protein>
    <submittedName>
        <fullName evidence="10">Protein-cysteine N-palmitoyltransferase HHAT</fullName>
    </submittedName>
</protein>
<feature type="transmembrane region" description="Helical" evidence="7">
    <location>
        <begin position="172"/>
        <end position="192"/>
    </location>
</feature>
<dbReference type="GO" id="GO:0005783">
    <property type="term" value="C:endoplasmic reticulum"/>
    <property type="evidence" value="ECO:0007669"/>
    <property type="project" value="TreeGrafter"/>
</dbReference>
<sequence length="510" mass="60202">MGPINRHKTRRRFTEERGVYIFPENAPGKKLFVCRPLPKLELFVYAFIIACTIAYMWFKVYEVSSTYPWRRCAYNFQWKKSWLLGKRLKDVSDRGWREWHSLACRVLPFYLLHFVLFNFGSKFLPHAAWSMTVFIFWTCALCHIYGSSVVFVTAVFGVALYTVAKLSRNPTFIWSLTFGFLYGIIEHSQTLFDRTDSTECASETLFCAYAAVHFISCCMDSINSKLFDNGHFAEGLYAMFWYSFYLPYHVVLIVPFKDFTQQLNQRKQLNTRGLWSTILFGLRILVWYFFHLRFVVTCGMHAFFARLDAMQPMALPICVSRVILYSKIWRSFDRGLYLFFKQYVIYPICAPTFSVPRRLLAMLVCFSFVHVWHGLSLSTFVWISMNIVEILLENVCKAVYTVSSVRRWREDHLSDGMFRRMLALAYVVPYYLSLYSNFYFLSSSQAGFIYVKKIFYEDTLKMKFPFLLLTFLGYCYGNLVMEVDDYLERKNNQAKGPERDDSQQPLKTMK</sequence>
<feature type="region of interest" description="Disordered" evidence="6">
    <location>
        <begin position="491"/>
        <end position="510"/>
    </location>
</feature>
<evidence type="ECO:0000256" key="6">
    <source>
        <dbReference type="SAM" id="MobiDB-lite"/>
    </source>
</evidence>
<feature type="transmembrane region" description="Helical" evidence="7">
    <location>
        <begin position="99"/>
        <end position="119"/>
    </location>
</feature>
<name>A0A183J6M8_9BILA</name>
<dbReference type="PANTHER" id="PTHR13285">
    <property type="entry name" value="ACYLTRANSFERASE"/>
    <property type="match status" value="1"/>
</dbReference>
<keyword evidence="3 7" id="KW-1133">Transmembrane helix</keyword>
<organism evidence="10">
    <name type="scientific">Soboliphyme baturini</name>
    <dbReference type="NCBI Taxonomy" id="241478"/>
    <lineage>
        <taxon>Eukaryota</taxon>
        <taxon>Metazoa</taxon>
        <taxon>Ecdysozoa</taxon>
        <taxon>Nematoda</taxon>
        <taxon>Enoplea</taxon>
        <taxon>Dorylaimia</taxon>
        <taxon>Dioctophymatida</taxon>
        <taxon>Dioctophymatoidea</taxon>
        <taxon>Soboliphymatidae</taxon>
        <taxon>Soboliphyme</taxon>
    </lineage>
</organism>
<comment type="subcellular location">
    <subcellularLocation>
        <location evidence="1">Membrane</location>
        <topology evidence="1">Multi-pass membrane protein</topology>
    </subcellularLocation>
</comment>
<evidence type="ECO:0000313" key="10">
    <source>
        <dbReference type="WBParaSite" id="SBAD_0001191201-mRNA-1"/>
    </source>
</evidence>
<dbReference type="OrthoDB" id="420606at2759"/>
<evidence type="ECO:0000256" key="2">
    <source>
        <dbReference type="ARBA" id="ARBA00022692"/>
    </source>
</evidence>
<evidence type="ECO:0000256" key="5">
    <source>
        <dbReference type="ARBA" id="ARBA00038268"/>
    </source>
</evidence>
<keyword evidence="2 7" id="KW-0812">Transmembrane</keyword>
<dbReference type="GO" id="GO:0016409">
    <property type="term" value="F:palmitoyltransferase activity"/>
    <property type="evidence" value="ECO:0007669"/>
    <property type="project" value="TreeGrafter"/>
</dbReference>
<feature type="transmembrane region" description="Helical" evidence="7">
    <location>
        <begin position="303"/>
        <end position="324"/>
    </location>
</feature>
<dbReference type="AlphaFoldDB" id="A0A183J6M8"/>
<dbReference type="Pfam" id="PF03062">
    <property type="entry name" value="MBOAT"/>
    <property type="match status" value="1"/>
</dbReference>
<evidence type="ECO:0000256" key="7">
    <source>
        <dbReference type="SAM" id="Phobius"/>
    </source>
</evidence>
<dbReference type="GO" id="GO:0016020">
    <property type="term" value="C:membrane"/>
    <property type="evidence" value="ECO:0007669"/>
    <property type="project" value="UniProtKB-SubCell"/>
</dbReference>
<evidence type="ECO:0000256" key="3">
    <source>
        <dbReference type="ARBA" id="ARBA00022989"/>
    </source>
</evidence>
<feature type="transmembrane region" description="Helical" evidence="7">
    <location>
        <begin position="274"/>
        <end position="291"/>
    </location>
</feature>
<dbReference type="Proteomes" id="UP000270296">
    <property type="component" value="Unassembled WGS sequence"/>
</dbReference>
<dbReference type="WBParaSite" id="SBAD_0001191201-mRNA-1">
    <property type="protein sequence ID" value="SBAD_0001191201-mRNA-1"/>
    <property type="gene ID" value="SBAD_0001191201"/>
</dbReference>
<evidence type="ECO:0000256" key="1">
    <source>
        <dbReference type="ARBA" id="ARBA00004141"/>
    </source>
</evidence>
<keyword evidence="4 7" id="KW-0472">Membrane</keyword>
<reference evidence="10" key="1">
    <citation type="submission" date="2016-06" db="UniProtKB">
        <authorList>
            <consortium name="WormBaseParasite"/>
        </authorList>
    </citation>
    <scope>IDENTIFICATION</scope>
</reference>
<feature type="transmembrane region" description="Helical" evidence="7">
    <location>
        <begin position="235"/>
        <end position="254"/>
    </location>
</feature>
<feature type="transmembrane region" description="Helical" evidence="7">
    <location>
        <begin position="359"/>
        <end position="383"/>
    </location>
</feature>
<feature type="transmembrane region" description="Helical" evidence="7">
    <location>
        <begin position="204"/>
        <end position="223"/>
    </location>
</feature>
<evidence type="ECO:0000256" key="4">
    <source>
        <dbReference type="ARBA" id="ARBA00023136"/>
    </source>
</evidence>
<dbReference type="EMBL" id="UZAM01015837">
    <property type="protein sequence ID" value="VDP40792.1"/>
    <property type="molecule type" value="Genomic_DNA"/>
</dbReference>
<proteinExistence type="inferred from homology"/>
<gene>
    <name evidence="8" type="ORF">SBAD_LOCUS11526</name>
</gene>